<comment type="caution">
    <text evidence="12">The sequence shown here is derived from an EMBL/GenBank/DDBJ whole genome shotgun (WGS) entry which is preliminary data.</text>
</comment>
<evidence type="ECO:0000256" key="8">
    <source>
        <dbReference type="PROSITE-ProRule" id="PRU00169"/>
    </source>
</evidence>
<evidence type="ECO:0000313" key="13">
    <source>
        <dbReference type="Proteomes" id="UP000680067"/>
    </source>
</evidence>
<dbReference type="PANTHER" id="PTHR48111:SF50">
    <property type="entry name" value="KDP OPERON TRANSCRIPTIONAL REGULATORY PROTEIN KDPE"/>
    <property type="match status" value="1"/>
</dbReference>
<evidence type="ECO:0000259" key="11">
    <source>
        <dbReference type="PROSITE" id="PS51755"/>
    </source>
</evidence>
<dbReference type="GO" id="GO:0042802">
    <property type="term" value="F:identical protein binding"/>
    <property type="evidence" value="ECO:0007669"/>
    <property type="project" value="UniProtKB-ARBA"/>
</dbReference>
<dbReference type="InterPro" id="IPR001789">
    <property type="entry name" value="Sig_transdc_resp-reg_receiver"/>
</dbReference>
<evidence type="ECO:0000256" key="9">
    <source>
        <dbReference type="PROSITE-ProRule" id="PRU01091"/>
    </source>
</evidence>
<dbReference type="PROSITE" id="PS50110">
    <property type="entry name" value="RESPONSE_REGULATORY"/>
    <property type="match status" value="1"/>
</dbReference>
<dbReference type="Pfam" id="PF00486">
    <property type="entry name" value="Trans_reg_C"/>
    <property type="match status" value="1"/>
</dbReference>
<evidence type="ECO:0000256" key="1">
    <source>
        <dbReference type="ARBA" id="ARBA00004496"/>
    </source>
</evidence>
<dbReference type="InterPro" id="IPR001867">
    <property type="entry name" value="OmpR/PhoB-type_DNA-bd"/>
</dbReference>
<dbReference type="EMBL" id="JAGSPN010000001">
    <property type="protein sequence ID" value="MBR7781118.1"/>
    <property type="molecule type" value="Genomic_DNA"/>
</dbReference>
<proteinExistence type="predicted"/>
<reference evidence="12" key="1">
    <citation type="submission" date="2021-04" db="EMBL/GenBank/DDBJ databases">
        <title>novel species isolated from subtropical streams in China.</title>
        <authorList>
            <person name="Lu H."/>
        </authorList>
    </citation>
    <scope>NUCLEOTIDE SEQUENCE</scope>
    <source>
        <strain evidence="12">LFS511W</strain>
    </source>
</reference>
<evidence type="ECO:0000256" key="5">
    <source>
        <dbReference type="ARBA" id="ARBA00023015"/>
    </source>
</evidence>
<dbReference type="Pfam" id="PF00072">
    <property type="entry name" value="Response_reg"/>
    <property type="match status" value="1"/>
</dbReference>
<accession>A0A941I6Q7</accession>
<feature type="DNA-binding region" description="OmpR/PhoB-type" evidence="9">
    <location>
        <begin position="131"/>
        <end position="230"/>
    </location>
</feature>
<dbReference type="FunFam" id="3.40.50.2300:FF:000021">
    <property type="entry name" value="Two-component system response regulator KdpE"/>
    <property type="match status" value="1"/>
</dbReference>
<protein>
    <submittedName>
        <fullName evidence="12">Two-component system response regulator KdpE</fullName>
    </submittedName>
</protein>
<dbReference type="Gene3D" id="6.10.250.690">
    <property type="match status" value="1"/>
</dbReference>
<dbReference type="NCBIfam" id="NF007820">
    <property type="entry name" value="PRK10529.1"/>
    <property type="match status" value="1"/>
</dbReference>
<dbReference type="SMART" id="SM00862">
    <property type="entry name" value="Trans_reg_C"/>
    <property type="match status" value="1"/>
</dbReference>
<dbReference type="GO" id="GO:0000156">
    <property type="term" value="F:phosphorelay response regulator activity"/>
    <property type="evidence" value="ECO:0007669"/>
    <property type="project" value="TreeGrafter"/>
</dbReference>
<evidence type="ECO:0000256" key="6">
    <source>
        <dbReference type="ARBA" id="ARBA00023125"/>
    </source>
</evidence>
<evidence type="ECO:0000259" key="10">
    <source>
        <dbReference type="PROSITE" id="PS50110"/>
    </source>
</evidence>
<dbReference type="GO" id="GO:0045893">
    <property type="term" value="P:positive regulation of DNA-templated transcription"/>
    <property type="evidence" value="ECO:0007669"/>
    <property type="project" value="UniProtKB-ARBA"/>
</dbReference>
<dbReference type="AlphaFoldDB" id="A0A941I6Q7"/>
<evidence type="ECO:0000256" key="7">
    <source>
        <dbReference type="ARBA" id="ARBA00023163"/>
    </source>
</evidence>
<dbReference type="GO" id="GO:0000987">
    <property type="term" value="F:cis-regulatory region sequence-specific DNA binding"/>
    <property type="evidence" value="ECO:0007669"/>
    <property type="project" value="UniProtKB-ARBA"/>
</dbReference>
<evidence type="ECO:0000256" key="3">
    <source>
        <dbReference type="ARBA" id="ARBA00022553"/>
    </source>
</evidence>
<dbReference type="Gene3D" id="3.40.50.2300">
    <property type="match status" value="1"/>
</dbReference>
<comment type="subcellular location">
    <subcellularLocation>
        <location evidence="1">Cytoplasm</location>
    </subcellularLocation>
</comment>
<gene>
    <name evidence="12" type="primary">kdpE</name>
    <name evidence="12" type="ORF">KDM89_03100</name>
</gene>
<feature type="domain" description="OmpR/PhoB-type" evidence="11">
    <location>
        <begin position="131"/>
        <end position="230"/>
    </location>
</feature>
<evidence type="ECO:0000313" key="12">
    <source>
        <dbReference type="EMBL" id="MBR7781118.1"/>
    </source>
</evidence>
<keyword evidence="3 8" id="KW-0597">Phosphoprotein</keyword>
<dbReference type="RefSeq" id="WP_212686452.1">
    <property type="nucleotide sequence ID" value="NZ_JAGSPN010000001.1"/>
</dbReference>
<dbReference type="InterPro" id="IPR011006">
    <property type="entry name" value="CheY-like_superfamily"/>
</dbReference>
<feature type="modified residue" description="4-aspartylphosphate" evidence="8">
    <location>
        <position position="56"/>
    </location>
</feature>
<evidence type="ECO:0000256" key="2">
    <source>
        <dbReference type="ARBA" id="ARBA00022490"/>
    </source>
</evidence>
<keyword evidence="7" id="KW-0804">Transcription</keyword>
<keyword evidence="13" id="KW-1185">Reference proteome</keyword>
<dbReference type="FunFam" id="1.10.10.10:FF:000210">
    <property type="entry name" value="Winged-helix transcriptional response regulator KdpE"/>
    <property type="match status" value="1"/>
</dbReference>
<organism evidence="12 13">
    <name type="scientific">Undibacterium luofuense</name>
    <dbReference type="NCBI Taxonomy" id="2828733"/>
    <lineage>
        <taxon>Bacteria</taxon>
        <taxon>Pseudomonadati</taxon>
        <taxon>Pseudomonadota</taxon>
        <taxon>Betaproteobacteria</taxon>
        <taxon>Burkholderiales</taxon>
        <taxon>Oxalobacteraceae</taxon>
        <taxon>Undibacterium</taxon>
    </lineage>
</organism>
<keyword evidence="5" id="KW-0805">Transcription regulation</keyword>
<keyword evidence="4" id="KW-0902">Two-component regulatory system</keyword>
<evidence type="ECO:0000256" key="4">
    <source>
        <dbReference type="ARBA" id="ARBA00023012"/>
    </source>
</evidence>
<dbReference type="PANTHER" id="PTHR48111">
    <property type="entry name" value="REGULATOR OF RPOS"/>
    <property type="match status" value="1"/>
</dbReference>
<dbReference type="InterPro" id="IPR039420">
    <property type="entry name" value="WalR-like"/>
</dbReference>
<dbReference type="SUPFAM" id="SSF52172">
    <property type="entry name" value="CheY-like"/>
    <property type="match status" value="1"/>
</dbReference>
<dbReference type="Proteomes" id="UP000680067">
    <property type="component" value="Unassembled WGS sequence"/>
</dbReference>
<sequence>MSESRLNIILIEDEKQIRRFLTTALEAEGMSVFESETAKQGLIQCATRKPDLVIADLGLPDMDGVQLIRELRSWSSIPVIVLSARTQESEKVAALDAGADDFLTKPFGVAELMARIRAHLRRRQPETAQQESLFCIGEIQIDFSLRTIMRKGEAVHLSPIEYRLLSTLCRHPGKVLTHQQLLKEVWGPGNLENGHYLRIYMANLRQKLEDEPAQPVHFITETGVGYRLVL</sequence>
<dbReference type="GO" id="GO:0005829">
    <property type="term" value="C:cytosol"/>
    <property type="evidence" value="ECO:0007669"/>
    <property type="project" value="TreeGrafter"/>
</dbReference>
<feature type="domain" description="Response regulatory" evidence="10">
    <location>
        <begin position="7"/>
        <end position="120"/>
    </location>
</feature>
<dbReference type="InterPro" id="IPR036388">
    <property type="entry name" value="WH-like_DNA-bd_sf"/>
</dbReference>
<keyword evidence="2" id="KW-0963">Cytoplasm</keyword>
<keyword evidence="6 9" id="KW-0238">DNA-binding</keyword>
<dbReference type="SMART" id="SM00448">
    <property type="entry name" value="REC"/>
    <property type="match status" value="1"/>
</dbReference>
<dbReference type="GO" id="GO:0032993">
    <property type="term" value="C:protein-DNA complex"/>
    <property type="evidence" value="ECO:0007669"/>
    <property type="project" value="TreeGrafter"/>
</dbReference>
<name>A0A941I6Q7_9BURK</name>
<dbReference type="PROSITE" id="PS51755">
    <property type="entry name" value="OMPR_PHOB"/>
    <property type="match status" value="1"/>
</dbReference>
<dbReference type="Gene3D" id="1.10.10.10">
    <property type="entry name" value="Winged helix-like DNA-binding domain superfamily/Winged helix DNA-binding domain"/>
    <property type="match status" value="1"/>
</dbReference>
<dbReference type="CDD" id="cd17620">
    <property type="entry name" value="REC_OmpR_KdpE-like"/>
    <property type="match status" value="1"/>
</dbReference>
<dbReference type="CDD" id="cd00383">
    <property type="entry name" value="trans_reg_C"/>
    <property type="match status" value="1"/>
</dbReference>